<dbReference type="GO" id="GO:0015689">
    <property type="term" value="P:molybdate ion transport"/>
    <property type="evidence" value="ECO:0007669"/>
    <property type="project" value="InterPro"/>
</dbReference>
<dbReference type="InterPro" id="IPR050682">
    <property type="entry name" value="ModA/WtpA"/>
</dbReference>
<dbReference type="KEGG" id="cni:Calni_0690"/>
<dbReference type="Pfam" id="PF13531">
    <property type="entry name" value="SBP_bac_11"/>
    <property type="match status" value="1"/>
</dbReference>
<dbReference type="InterPro" id="IPR005950">
    <property type="entry name" value="ModA"/>
</dbReference>
<evidence type="ECO:0000256" key="1">
    <source>
        <dbReference type="ARBA" id="ARBA00009175"/>
    </source>
</evidence>
<feature type="binding site" evidence="4">
    <location>
        <position position="28"/>
    </location>
    <ligand>
        <name>molybdate</name>
        <dbReference type="ChEBI" id="CHEBI:36264"/>
    </ligand>
</feature>
<dbReference type="EMBL" id="CP002347">
    <property type="protein sequence ID" value="ADR18601.1"/>
    <property type="molecule type" value="Genomic_DNA"/>
</dbReference>
<feature type="binding site" evidence="4">
    <location>
        <position position="56"/>
    </location>
    <ligand>
        <name>molybdate</name>
        <dbReference type="ChEBI" id="CHEBI:36264"/>
    </ligand>
</feature>
<dbReference type="OrthoDB" id="9785015at2"/>
<dbReference type="GO" id="GO:0030973">
    <property type="term" value="F:molybdate ion binding"/>
    <property type="evidence" value="ECO:0007669"/>
    <property type="project" value="InterPro"/>
</dbReference>
<dbReference type="CDD" id="cd13539">
    <property type="entry name" value="PBP2_AvModA"/>
    <property type="match status" value="1"/>
</dbReference>
<reference key="1">
    <citation type="submission" date="2010-11" db="EMBL/GenBank/DDBJ databases">
        <title>The complete genome of chromosome of Calditerrivibrio nitroreducens DSM 19672.</title>
        <authorList>
            <consortium name="US DOE Joint Genome Institute (JGI-PGF)"/>
            <person name="Lucas S."/>
            <person name="Copeland A."/>
            <person name="Lapidus A."/>
            <person name="Bruce D."/>
            <person name="Goodwin L."/>
            <person name="Pitluck S."/>
            <person name="Kyrpides N."/>
            <person name="Mavromatis K."/>
            <person name="Ivanova N."/>
            <person name="Mikhailova N."/>
            <person name="Zeytun A."/>
            <person name="Brettin T."/>
            <person name="Detter J.C."/>
            <person name="Tapia R."/>
            <person name="Han C."/>
            <person name="Land M."/>
            <person name="Hauser L."/>
            <person name="Markowitz V."/>
            <person name="Cheng J.-F."/>
            <person name="Hugenholtz P."/>
            <person name="Woyke T."/>
            <person name="Wu D."/>
            <person name="Spring S."/>
            <person name="Schroeder M."/>
            <person name="Brambilla E."/>
            <person name="Klenk H.-P."/>
            <person name="Eisen J.A."/>
        </authorList>
    </citation>
    <scope>NUCLEOTIDE SEQUENCE [LARGE SCALE GENOMIC DNA]</scope>
    <source>
        <strain>DSM 19672</strain>
    </source>
</reference>
<keyword evidence="3 5" id="KW-0732">Signal</keyword>
<organism evidence="6 7">
    <name type="scientific">Calditerrivibrio nitroreducens (strain DSM 19672 / NBRC 101217 / Yu37-1)</name>
    <dbReference type="NCBI Taxonomy" id="768670"/>
    <lineage>
        <taxon>Bacteria</taxon>
        <taxon>Pseudomonadati</taxon>
        <taxon>Deferribacterota</taxon>
        <taxon>Deferribacteres</taxon>
        <taxon>Deferribacterales</taxon>
        <taxon>Calditerrivibrionaceae</taxon>
    </lineage>
</organism>
<keyword evidence="2 4" id="KW-0479">Metal-binding</keyword>
<feature type="chain" id="PRO_5003189713" evidence="5">
    <location>
        <begin position="19"/>
        <end position="244"/>
    </location>
</feature>
<dbReference type="PANTHER" id="PTHR30632">
    <property type="entry name" value="MOLYBDATE-BINDING PERIPLASMIC PROTEIN"/>
    <property type="match status" value="1"/>
</dbReference>
<evidence type="ECO:0000313" key="7">
    <source>
        <dbReference type="Proteomes" id="UP000007039"/>
    </source>
</evidence>
<dbReference type="GO" id="GO:0046872">
    <property type="term" value="F:metal ion binding"/>
    <property type="evidence" value="ECO:0007669"/>
    <property type="project" value="UniProtKB-KW"/>
</dbReference>
<dbReference type="RefSeq" id="WP_013450814.1">
    <property type="nucleotide sequence ID" value="NC_014758.1"/>
</dbReference>
<dbReference type="PIRSF" id="PIRSF004846">
    <property type="entry name" value="ModA"/>
    <property type="match status" value="1"/>
</dbReference>
<feature type="signal peptide" evidence="5">
    <location>
        <begin position="1"/>
        <end position="18"/>
    </location>
</feature>
<proteinExistence type="inferred from homology"/>
<evidence type="ECO:0000313" key="6">
    <source>
        <dbReference type="EMBL" id="ADR18601.1"/>
    </source>
</evidence>
<dbReference type="eggNOG" id="COG0725">
    <property type="taxonomic scope" value="Bacteria"/>
</dbReference>
<dbReference type="InterPro" id="IPR044084">
    <property type="entry name" value="AvModA-like_subst-bd"/>
</dbReference>
<gene>
    <name evidence="6" type="ordered locus">Calni_0690</name>
</gene>
<dbReference type="NCBIfam" id="TIGR01256">
    <property type="entry name" value="modA"/>
    <property type="match status" value="1"/>
</dbReference>
<evidence type="ECO:0000256" key="5">
    <source>
        <dbReference type="SAM" id="SignalP"/>
    </source>
</evidence>
<keyword evidence="4" id="KW-0500">Molybdenum</keyword>
<dbReference type="STRING" id="768670.Calni_0690"/>
<dbReference type="PANTHER" id="PTHR30632:SF14">
    <property type="entry name" value="TUNGSTATE_MOLYBDATE_CHROMATE-BINDING PROTEIN MODA"/>
    <property type="match status" value="1"/>
</dbReference>
<comment type="similarity">
    <text evidence="1">Belongs to the bacterial solute-binding protein ModA family.</text>
</comment>
<dbReference type="HOGENOM" id="CLU_065520_1_0_0"/>
<dbReference type="AlphaFoldDB" id="E4TG51"/>
<sequence length="244" mass="27712" precursor="true">MKLLLFFVAFTFSLTSFAETVKIYIAGSMKNSFKLILEEYKKHNKNVEIQAIYGSSGKGFFQLINGAKYDIFISADEKYPEEVYKNKLARRSGEIYAEGSLALLFKNEYNKSIDYLLKAKTIAIANPKLAPYGIAAMEFMKNTGIYENIKDKIVTGQDLIQVVQYIKTENADVAFVAYPLVANEPEFKNKLLKLDKNHYSPIKQAMILTTYGEENLEAKKIYDFIKSGKVKKILTSYGFDVNGD</sequence>
<evidence type="ECO:0000256" key="3">
    <source>
        <dbReference type="ARBA" id="ARBA00022729"/>
    </source>
</evidence>
<dbReference type="Gene3D" id="3.40.190.10">
    <property type="entry name" value="Periplasmic binding protein-like II"/>
    <property type="match status" value="2"/>
</dbReference>
<protein>
    <submittedName>
        <fullName evidence="6">Molybdenum ABC transporter, periplasmic molybdate-binding protein</fullName>
    </submittedName>
</protein>
<evidence type="ECO:0000256" key="2">
    <source>
        <dbReference type="ARBA" id="ARBA00022723"/>
    </source>
</evidence>
<reference evidence="6 7" key="2">
    <citation type="journal article" date="2011" name="Stand. Genomic Sci.">
        <title>Complete genome sequence of Calditerrivibrio nitroreducens type strain (Yu37-1).</title>
        <authorList>
            <person name="Pitluck S."/>
            <person name="Sikorski J."/>
            <person name="Zeytun A."/>
            <person name="Lapidus A."/>
            <person name="Nolan M."/>
            <person name="Lucas S."/>
            <person name="Hammon N."/>
            <person name="Deshpande S."/>
            <person name="Cheng J.F."/>
            <person name="Tapia R."/>
            <person name="Han C."/>
            <person name="Goodwin L."/>
            <person name="Liolios K."/>
            <person name="Pagani I."/>
            <person name="Ivanova N."/>
            <person name="Mavromatis K."/>
            <person name="Pati A."/>
            <person name="Chen A."/>
            <person name="Palaniappan K."/>
            <person name="Hauser L."/>
            <person name="Chang Y.J."/>
            <person name="Jeffries C.D."/>
            <person name="Detter J.C."/>
            <person name="Brambilla E."/>
            <person name="Djao O.D."/>
            <person name="Rohde M."/>
            <person name="Spring S."/>
            <person name="Goker M."/>
            <person name="Woyke T."/>
            <person name="Bristow J."/>
            <person name="Eisen J.A."/>
            <person name="Markowitz V."/>
            <person name="Hugenholtz P."/>
            <person name="Kyrpides N.C."/>
            <person name="Klenk H.P."/>
            <person name="Land M."/>
        </authorList>
    </citation>
    <scope>NUCLEOTIDE SEQUENCE [LARGE SCALE GENOMIC DNA]</scope>
    <source>
        <strain evidence="7">DSM 19672 / NBRC 101217 / Yu37-1</strain>
    </source>
</reference>
<dbReference type="Proteomes" id="UP000007039">
    <property type="component" value="Chromosome"/>
</dbReference>
<accession>E4TG51</accession>
<name>E4TG51_CALNY</name>
<dbReference type="SUPFAM" id="SSF53850">
    <property type="entry name" value="Periplasmic binding protein-like II"/>
    <property type="match status" value="1"/>
</dbReference>
<keyword evidence="7" id="KW-1185">Reference proteome</keyword>
<evidence type="ECO:0000256" key="4">
    <source>
        <dbReference type="PIRSR" id="PIRSR004846-1"/>
    </source>
</evidence>